<gene>
    <name evidence="1" type="ordered locus">PXO_01814</name>
</gene>
<reference evidence="1 2" key="1">
    <citation type="journal article" date="2008" name="BMC Genomics">
        <title>Genome sequence and rapid evolution of the rice pathogen Xanthomonas oryzae pv. oryzae PXO99A.</title>
        <authorList>
            <person name="Salzberg S.L."/>
            <person name="Sommer D.D."/>
            <person name="Schatz M.C."/>
            <person name="Phillippy A.M."/>
            <person name="Rabinowicz P.D."/>
            <person name="Tsuge S."/>
            <person name="Furutani A."/>
            <person name="Ochiai H."/>
            <person name="Delcher A.L."/>
            <person name="Kelley D."/>
            <person name="Madupu R."/>
            <person name="Puiu D."/>
            <person name="Radune D."/>
            <person name="Shumway M."/>
            <person name="Trapnell C."/>
            <person name="Aparna G."/>
            <person name="Jha G."/>
            <person name="Pandey A."/>
            <person name="Patil P.B."/>
            <person name="Ishihara H."/>
            <person name="Meyer D.F."/>
            <person name="Szurek B."/>
            <person name="Verdier V."/>
            <person name="Koebnik R."/>
            <person name="Dow J.M."/>
            <person name="Ryan R.P."/>
            <person name="Hirata H."/>
            <person name="Tsuyumu S."/>
            <person name="Won Lee S."/>
            <person name="Seo Y.S."/>
            <person name="Sriariyanum M."/>
            <person name="Ronald P.C."/>
            <person name="Sonti R.V."/>
            <person name="Van Sluys M.A."/>
            <person name="Leach J.E."/>
            <person name="White F.F."/>
            <person name="Bogdanove A.J."/>
        </authorList>
    </citation>
    <scope>NUCLEOTIDE SEQUENCE [LARGE SCALE GENOMIC DNA]</scope>
    <source>
        <strain evidence="1 2">PXO99A</strain>
    </source>
</reference>
<dbReference type="AlphaFoldDB" id="A0A0K0GLF5"/>
<protein>
    <submittedName>
        <fullName evidence="1">Uncharacterized protein</fullName>
    </submittedName>
</protein>
<dbReference type="HOGENOM" id="CLU_2468264_0_0_6"/>
<accession>A0A0K0GLF5</accession>
<organism evidence="1 2">
    <name type="scientific">Xanthomonas oryzae pv. oryzae (strain PXO99A)</name>
    <dbReference type="NCBI Taxonomy" id="360094"/>
    <lineage>
        <taxon>Bacteria</taxon>
        <taxon>Pseudomonadati</taxon>
        <taxon>Pseudomonadota</taxon>
        <taxon>Gammaproteobacteria</taxon>
        <taxon>Lysobacterales</taxon>
        <taxon>Lysobacteraceae</taxon>
        <taxon>Xanthomonas</taxon>
    </lineage>
</organism>
<sequence>MLFKRNAGVSEAMTRINRREGDGFLRHADGFLSDTDVILPLDAHDGVLGSRAALPACRRPAALPRRLAAAPLPLSQAMAALDTPDEPG</sequence>
<evidence type="ECO:0000313" key="2">
    <source>
        <dbReference type="Proteomes" id="UP000001740"/>
    </source>
</evidence>
<dbReference type="Proteomes" id="UP000001740">
    <property type="component" value="Chromosome"/>
</dbReference>
<dbReference type="EMBL" id="CP000967">
    <property type="protein sequence ID" value="ACD59583.1"/>
    <property type="molecule type" value="Genomic_DNA"/>
</dbReference>
<dbReference type="RefSeq" id="WP_012445196.1">
    <property type="nucleotide sequence ID" value="NC_010717.2"/>
</dbReference>
<name>A0A0K0GLF5_XANOP</name>
<dbReference type="KEGG" id="xop:PXO_01814"/>
<evidence type="ECO:0000313" key="1">
    <source>
        <dbReference type="EMBL" id="ACD59583.1"/>
    </source>
</evidence>
<proteinExistence type="predicted"/>